<gene>
    <name evidence="2" type="ORF">PCAR00345_LOCUS2627</name>
</gene>
<name>A0A7S4B0T1_CHRCT</name>
<dbReference type="PANTHER" id="PTHR31400:SF1">
    <property type="entry name" value="PROTEIN GUCD1"/>
    <property type="match status" value="1"/>
</dbReference>
<evidence type="ECO:0000313" key="2">
    <source>
        <dbReference type="EMBL" id="CAE0750042.1"/>
    </source>
</evidence>
<reference evidence="2" key="1">
    <citation type="submission" date="2021-01" db="EMBL/GenBank/DDBJ databases">
        <authorList>
            <person name="Corre E."/>
            <person name="Pelletier E."/>
            <person name="Niang G."/>
            <person name="Scheremetjew M."/>
            <person name="Finn R."/>
            <person name="Kale V."/>
            <person name="Holt S."/>
            <person name="Cochrane G."/>
            <person name="Meng A."/>
            <person name="Brown T."/>
            <person name="Cohen L."/>
        </authorList>
    </citation>
    <scope>NUCLEOTIDE SEQUENCE</scope>
    <source>
        <strain evidence="2">CCMP645</strain>
    </source>
</reference>
<dbReference type="Pfam" id="PF09778">
    <property type="entry name" value="Guanylate_cyc_2"/>
    <property type="match status" value="1"/>
</dbReference>
<sequence>MVNICRGTTLKRQIPHVRQSFNWDCGFACLEMALRALGVSQKDCSLQQLRSRVPSSSIWTVDLAHVLRDYGVRFRFLTAMPGVNPAYQHEAFYKPTIDSDSERVLRLFEKAAERDISIERASLSSQQLQELVVSDVNIVMVLVDRRRLYRSAGDSINGLVESLSQCIVGSYVGHYVLITGYNEGRAEYNLMDPARSGDELSVRADDLNAARLSHGTDEDIIVIPWDQHALPNANAARADGDASLSHCSERGVLKRDAEARAKHADKHAESELGCGIERDASSASSAAARTGG</sequence>
<accession>A0A7S4B0T1</accession>
<organism evidence="2">
    <name type="scientific">Chrysotila carterae</name>
    <name type="common">Marine alga</name>
    <name type="synonym">Syracosphaera carterae</name>
    <dbReference type="NCBI Taxonomy" id="13221"/>
    <lineage>
        <taxon>Eukaryota</taxon>
        <taxon>Haptista</taxon>
        <taxon>Haptophyta</taxon>
        <taxon>Prymnesiophyceae</taxon>
        <taxon>Isochrysidales</taxon>
        <taxon>Isochrysidaceae</taxon>
        <taxon>Chrysotila</taxon>
    </lineage>
</organism>
<dbReference type="EMBL" id="HBIZ01004674">
    <property type="protein sequence ID" value="CAE0750042.1"/>
    <property type="molecule type" value="Transcribed_RNA"/>
</dbReference>
<dbReference type="InterPro" id="IPR018616">
    <property type="entry name" value="GUCD1"/>
</dbReference>
<dbReference type="AlphaFoldDB" id="A0A7S4B0T1"/>
<feature type="region of interest" description="Disordered" evidence="1">
    <location>
        <begin position="258"/>
        <end position="292"/>
    </location>
</feature>
<evidence type="ECO:0000256" key="1">
    <source>
        <dbReference type="SAM" id="MobiDB-lite"/>
    </source>
</evidence>
<protein>
    <recommendedName>
        <fullName evidence="3">Guanylyl cyclase</fullName>
    </recommendedName>
</protein>
<proteinExistence type="predicted"/>
<dbReference type="PANTHER" id="PTHR31400">
    <property type="entry name" value="GUANYLYL CYCLASE DOMAIN CONTAINING PROTEIN 1 GUCD1"/>
    <property type="match status" value="1"/>
</dbReference>
<feature type="compositionally biased region" description="Low complexity" evidence="1">
    <location>
        <begin position="281"/>
        <end position="292"/>
    </location>
</feature>
<feature type="compositionally biased region" description="Basic and acidic residues" evidence="1">
    <location>
        <begin position="258"/>
        <end position="280"/>
    </location>
</feature>
<evidence type="ECO:0008006" key="3">
    <source>
        <dbReference type="Google" id="ProtNLM"/>
    </source>
</evidence>